<keyword evidence="2" id="KW-0479">Metal-binding</keyword>
<dbReference type="AlphaFoldDB" id="L7VYE2"/>
<comment type="cofactor">
    <cofactor evidence="1">
        <name>Zn(2+)</name>
        <dbReference type="ChEBI" id="CHEBI:29105"/>
    </cofactor>
</comment>
<protein>
    <submittedName>
        <fullName evidence="6">Creatinine amidohydrolase</fullName>
        <ecNumber evidence="6">3.5.2.10</ecNumber>
    </submittedName>
</protein>
<evidence type="ECO:0000256" key="3">
    <source>
        <dbReference type="ARBA" id="ARBA00022801"/>
    </source>
</evidence>
<evidence type="ECO:0000256" key="5">
    <source>
        <dbReference type="ARBA" id="ARBA00024029"/>
    </source>
</evidence>
<keyword evidence="4" id="KW-0862">Zinc</keyword>
<dbReference type="Gene3D" id="3.40.50.10310">
    <property type="entry name" value="Creatininase"/>
    <property type="match status" value="1"/>
</dbReference>
<reference evidence="6" key="1">
    <citation type="submission" date="2012-09" db="EMBL/GenBank/DDBJ databases">
        <title>Metagenomic Characterization of a Microbial Community in Wastewater Detects High Levels of Antibiotic Resistance.</title>
        <authorList>
            <person name="Abrams M."/>
            <person name="Caldwell A."/>
            <person name="Vandaei E."/>
            <person name="Lee W."/>
            <person name="Perrott J."/>
            <person name="Khan S.Y."/>
            <person name="Ta J."/>
            <person name="Romero D."/>
            <person name="Nguyen V."/>
            <person name="Pourmand N."/>
            <person name="Ouverney C.C."/>
        </authorList>
    </citation>
    <scope>NUCLEOTIDE SEQUENCE</scope>
</reference>
<dbReference type="InterPro" id="IPR024087">
    <property type="entry name" value="Creatininase-like_sf"/>
</dbReference>
<organism evidence="6">
    <name type="scientific">uncultured bacterium A1Q1_fos_2111</name>
    <dbReference type="NCBI Taxonomy" id="1256563"/>
    <lineage>
        <taxon>Bacteria</taxon>
        <taxon>environmental samples</taxon>
    </lineage>
</organism>
<dbReference type="EC" id="3.5.2.10" evidence="6"/>
<keyword evidence="3 6" id="KW-0378">Hydrolase</keyword>
<dbReference type="Pfam" id="PF02633">
    <property type="entry name" value="Creatininase"/>
    <property type="match status" value="1"/>
</dbReference>
<accession>L7VYE2</accession>
<proteinExistence type="inferred from homology"/>
<dbReference type="PANTHER" id="PTHR35005">
    <property type="entry name" value="3-DEHYDRO-SCYLLO-INOSOSE HYDROLASE"/>
    <property type="match status" value="1"/>
</dbReference>
<evidence type="ECO:0000256" key="2">
    <source>
        <dbReference type="ARBA" id="ARBA00022723"/>
    </source>
</evidence>
<dbReference type="GO" id="GO:0009231">
    <property type="term" value="P:riboflavin biosynthetic process"/>
    <property type="evidence" value="ECO:0007669"/>
    <property type="project" value="TreeGrafter"/>
</dbReference>
<sequence length="382" mass="41434">MTEFFTYDELTWPETADLPRTTPLIIPLGTGYDLARLADCLGQPERVGLLPAVPFGWRGSGLAVAEGLLTAVLQNLLNSLREDGFSRVFALIPQDMNLGLHDQAIVLPHPTQFTPAPLLPPASDVGKVVVIPIGHTEQHGYHLPLSTDNLIIEAIGNGVGTAVPDLAITLPTFPYGVSTHRQAFAGTLNVQGRAFEDFWLAVVDGLVGRGFDRFYLMSGHGGNCSFLVNVVKYAGERHRRIFCATAWLHTSGHIAGPVVQATRLSARGGMGHAGELETAMILHLRPDLVQQEKAVDEIDFISTPSYYMDWIEGGELIANPPWDDDTATGAYGAGSVATGENGRIWLEAGIAEKVAHVHEIHEQHGRREARRNEGFGLWGKGM</sequence>
<dbReference type="GO" id="GO:0046872">
    <property type="term" value="F:metal ion binding"/>
    <property type="evidence" value="ECO:0007669"/>
    <property type="project" value="UniProtKB-KW"/>
</dbReference>
<dbReference type="SUPFAM" id="SSF102215">
    <property type="entry name" value="Creatininase"/>
    <property type="match status" value="1"/>
</dbReference>
<evidence type="ECO:0000256" key="4">
    <source>
        <dbReference type="ARBA" id="ARBA00022833"/>
    </source>
</evidence>
<evidence type="ECO:0000313" key="6">
    <source>
        <dbReference type="EMBL" id="AGC72704.1"/>
    </source>
</evidence>
<name>L7VYE2_9BACT</name>
<evidence type="ECO:0000256" key="1">
    <source>
        <dbReference type="ARBA" id="ARBA00001947"/>
    </source>
</evidence>
<dbReference type="EMBL" id="JX649910">
    <property type="protein sequence ID" value="AGC72704.1"/>
    <property type="molecule type" value="Genomic_DNA"/>
</dbReference>
<dbReference type="GO" id="GO:0047789">
    <property type="term" value="F:creatininase activity"/>
    <property type="evidence" value="ECO:0007669"/>
    <property type="project" value="UniProtKB-EC"/>
</dbReference>
<comment type="similarity">
    <text evidence="5">Belongs to the creatininase superfamily.</text>
</comment>
<dbReference type="InterPro" id="IPR003785">
    <property type="entry name" value="Creatininase/forma_Hydrolase"/>
</dbReference>
<dbReference type="PANTHER" id="PTHR35005:SF1">
    <property type="entry name" value="2-AMINO-5-FORMYLAMINO-6-RIBOSYLAMINOPYRIMIDIN-4(3H)-ONE 5'-MONOPHOSPHATE DEFORMYLASE"/>
    <property type="match status" value="1"/>
</dbReference>
<dbReference type="GO" id="GO:0016811">
    <property type="term" value="F:hydrolase activity, acting on carbon-nitrogen (but not peptide) bonds, in linear amides"/>
    <property type="evidence" value="ECO:0007669"/>
    <property type="project" value="TreeGrafter"/>
</dbReference>